<keyword evidence="3" id="KW-1185">Reference proteome</keyword>
<gene>
    <name evidence="2" type="ORF">P171DRAFT_428329</name>
</gene>
<reference evidence="2" key="1">
    <citation type="journal article" date="2020" name="Stud. Mycol.">
        <title>101 Dothideomycetes genomes: a test case for predicting lifestyles and emergence of pathogens.</title>
        <authorList>
            <person name="Haridas S."/>
            <person name="Albert R."/>
            <person name="Binder M."/>
            <person name="Bloem J."/>
            <person name="Labutti K."/>
            <person name="Salamov A."/>
            <person name="Andreopoulos B."/>
            <person name="Baker S."/>
            <person name="Barry K."/>
            <person name="Bills G."/>
            <person name="Bluhm B."/>
            <person name="Cannon C."/>
            <person name="Castanera R."/>
            <person name="Culley D."/>
            <person name="Daum C."/>
            <person name="Ezra D."/>
            <person name="Gonzalez J."/>
            <person name="Henrissat B."/>
            <person name="Kuo A."/>
            <person name="Liang C."/>
            <person name="Lipzen A."/>
            <person name="Lutzoni F."/>
            <person name="Magnuson J."/>
            <person name="Mondo S."/>
            <person name="Nolan M."/>
            <person name="Ohm R."/>
            <person name="Pangilinan J."/>
            <person name="Park H.-J."/>
            <person name="Ramirez L."/>
            <person name="Alfaro M."/>
            <person name="Sun H."/>
            <person name="Tritt A."/>
            <person name="Yoshinaga Y."/>
            <person name="Zwiers L.-H."/>
            <person name="Turgeon B."/>
            <person name="Goodwin S."/>
            <person name="Spatafora J."/>
            <person name="Crous P."/>
            <person name="Grigoriev I."/>
        </authorList>
    </citation>
    <scope>NUCLEOTIDE SEQUENCE</scope>
    <source>
        <strain evidence="2">CBS 690.94</strain>
    </source>
</reference>
<evidence type="ECO:0000313" key="3">
    <source>
        <dbReference type="Proteomes" id="UP000799764"/>
    </source>
</evidence>
<organism evidence="2 3">
    <name type="scientific">Karstenula rhodostoma CBS 690.94</name>
    <dbReference type="NCBI Taxonomy" id="1392251"/>
    <lineage>
        <taxon>Eukaryota</taxon>
        <taxon>Fungi</taxon>
        <taxon>Dikarya</taxon>
        <taxon>Ascomycota</taxon>
        <taxon>Pezizomycotina</taxon>
        <taxon>Dothideomycetes</taxon>
        <taxon>Pleosporomycetidae</taxon>
        <taxon>Pleosporales</taxon>
        <taxon>Massarineae</taxon>
        <taxon>Didymosphaeriaceae</taxon>
        <taxon>Karstenula</taxon>
    </lineage>
</organism>
<comment type="caution">
    <text evidence="2">The sequence shown here is derived from an EMBL/GenBank/DDBJ whole genome shotgun (WGS) entry which is preliminary data.</text>
</comment>
<sequence length="65" mass="7283">MSARPMRPRHEVIRRHTRPPVTFPLAVPISRPADPAPASPIRSPNAHPPNACRSIQGRRAQSRYV</sequence>
<dbReference type="Proteomes" id="UP000799764">
    <property type="component" value="Unassembled WGS sequence"/>
</dbReference>
<evidence type="ECO:0000256" key="1">
    <source>
        <dbReference type="SAM" id="MobiDB-lite"/>
    </source>
</evidence>
<accession>A0A9P4UDU7</accession>
<protein>
    <submittedName>
        <fullName evidence="2">Uncharacterized protein</fullName>
    </submittedName>
</protein>
<name>A0A9P4UDU7_9PLEO</name>
<proteinExistence type="predicted"/>
<evidence type="ECO:0000313" key="2">
    <source>
        <dbReference type="EMBL" id="KAF2448219.1"/>
    </source>
</evidence>
<feature type="region of interest" description="Disordered" evidence="1">
    <location>
        <begin position="1"/>
        <end position="65"/>
    </location>
</feature>
<dbReference type="AlphaFoldDB" id="A0A9P4UDU7"/>
<dbReference type="EMBL" id="MU001495">
    <property type="protein sequence ID" value="KAF2448219.1"/>
    <property type="molecule type" value="Genomic_DNA"/>
</dbReference>